<protein>
    <submittedName>
        <fullName evidence="1">Uncharacterized protein</fullName>
    </submittedName>
</protein>
<dbReference type="AlphaFoldDB" id="A0A1K1Q5G9"/>
<dbReference type="RefSeq" id="WP_139276142.1">
    <property type="nucleotide sequence ID" value="NZ_FPJE01000011.1"/>
</dbReference>
<dbReference type="EMBL" id="FPJE01000011">
    <property type="protein sequence ID" value="SFW54996.1"/>
    <property type="molecule type" value="Genomic_DNA"/>
</dbReference>
<evidence type="ECO:0000313" key="1">
    <source>
        <dbReference type="EMBL" id="SFW54996.1"/>
    </source>
</evidence>
<sequence>MALLQLSKGKYLTRIHGALPVKRGGSGAGMYLSYGMAISAPVKMWYEVHGFCVNGCFEVVVFLNVNTV</sequence>
<gene>
    <name evidence="1" type="ORF">SAMN02927921_02279</name>
</gene>
<reference evidence="1 2" key="1">
    <citation type="submission" date="2016-11" db="EMBL/GenBank/DDBJ databases">
        <authorList>
            <person name="Jaros S."/>
            <person name="Januszkiewicz K."/>
            <person name="Wedrychowicz H."/>
        </authorList>
    </citation>
    <scope>NUCLEOTIDE SEQUENCE [LARGE SCALE GENOMIC DNA]</scope>
    <source>
        <strain evidence="1 2">CGMCC 1.12145</strain>
    </source>
</reference>
<name>A0A1K1Q5G9_9FLAO</name>
<accession>A0A1K1Q5G9</accession>
<dbReference type="Proteomes" id="UP000182248">
    <property type="component" value="Unassembled WGS sequence"/>
</dbReference>
<evidence type="ECO:0000313" key="2">
    <source>
        <dbReference type="Proteomes" id="UP000182248"/>
    </source>
</evidence>
<keyword evidence="2" id="KW-1185">Reference proteome</keyword>
<proteinExistence type="predicted"/>
<organism evidence="1 2">
    <name type="scientific">Sinomicrobium oceani</name>
    <dbReference type="NCBI Taxonomy" id="1150368"/>
    <lineage>
        <taxon>Bacteria</taxon>
        <taxon>Pseudomonadati</taxon>
        <taxon>Bacteroidota</taxon>
        <taxon>Flavobacteriia</taxon>
        <taxon>Flavobacteriales</taxon>
        <taxon>Flavobacteriaceae</taxon>
        <taxon>Sinomicrobium</taxon>
    </lineage>
</organism>